<keyword evidence="2" id="KW-1185">Reference proteome</keyword>
<name>A0A085VSW8_9BACT</name>
<dbReference type="AlphaFoldDB" id="A0A085VSW8"/>
<evidence type="ECO:0000313" key="1">
    <source>
        <dbReference type="EMBL" id="KFE58531.1"/>
    </source>
</evidence>
<sequence>MFRWLAVREAPREDEALILGVGAMGRLTGVALRKRGRRHVAGYLAW</sequence>
<dbReference type="RefSeq" id="WP_157232516.1">
    <property type="nucleotide sequence ID" value="NZ_JMCB01000035.1"/>
</dbReference>
<comment type="caution">
    <text evidence="1">The sequence shown here is derived from an EMBL/GenBank/DDBJ whole genome shotgun (WGS) entry which is preliminary data.</text>
</comment>
<protein>
    <submittedName>
        <fullName evidence="1">Undecaprenyl-phosphate galactosephosphotransferase</fullName>
    </submittedName>
</protein>
<accession>A0A085VSW8</accession>
<dbReference type="GO" id="GO:0016740">
    <property type="term" value="F:transferase activity"/>
    <property type="evidence" value="ECO:0007669"/>
    <property type="project" value="UniProtKB-KW"/>
</dbReference>
<keyword evidence="1" id="KW-0808">Transferase</keyword>
<dbReference type="STRING" id="394096.DB31_6252"/>
<organism evidence="1 2">
    <name type="scientific">Hyalangium minutum</name>
    <dbReference type="NCBI Taxonomy" id="394096"/>
    <lineage>
        <taxon>Bacteria</taxon>
        <taxon>Pseudomonadati</taxon>
        <taxon>Myxococcota</taxon>
        <taxon>Myxococcia</taxon>
        <taxon>Myxococcales</taxon>
        <taxon>Cystobacterineae</taxon>
        <taxon>Archangiaceae</taxon>
        <taxon>Hyalangium</taxon>
    </lineage>
</organism>
<dbReference type="EMBL" id="JMCB01000035">
    <property type="protein sequence ID" value="KFE58531.1"/>
    <property type="molecule type" value="Genomic_DNA"/>
</dbReference>
<evidence type="ECO:0000313" key="2">
    <source>
        <dbReference type="Proteomes" id="UP000028725"/>
    </source>
</evidence>
<gene>
    <name evidence="1" type="ORF">DB31_6252</name>
</gene>
<reference evidence="1 2" key="1">
    <citation type="submission" date="2014-04" db="EMBL/GenBank/DDBJ databases">
        <title>Genome assembly of Hyalangium minutum DSM 14724.</title>
        <authorList>
            <person name="Sharma G."/>
            <person name="Subramanian S."/>
        </authorList>
    </citation>
    <scope>NUCLEOTIDE SEQUENCE [LARGE SCALE GENOMIC DNA]</scope>
    <source>
        <strain evidence="1 2">DSM 14724</strain>
    </source>
</reference>
<dbReference type="Proteomes" id="UP000028725">
    <property type="component" value="Unassembled WGS sequence"/>
</dbReference>
<proteinExistence type="predicted"/>